<dbReference type="PANTHER" id="PTHR30435:SF19">
    <property type="entry name" value="FLAGELLAR BASAL-BODY ROD PROTEIN FLGG"/>
    <property type="match status" value="1"/>
</dbReference>
<keyword evidence="6" id="KW-0282">Flagellum</keyword>
<dbReference type="GO" id="GO:0009425">
    <property type="term" value="C:bacterial-type flagellum basal body"/>
    <property type="evidence" value="ECO:0007669"/>
    <property type="project" value="UniProtKB-SubCell"/>
</dbReference>
<evidence type="ECO:0000259" key="5">
    <source>
        <dbReference type="Pfam" id="PF22692"/>
    </source>
</evidence>
<sequence length="253" mass="28411">MYNILHNSKSGMSASQSKMDIISNNIVNANSTGYKRLEMDFQELITETLYKDSYPTNSLKSLTGTGVRASNEFRNFEQGSLRNTDIKSNLAIDGEGFFRIIRNDGSYAYTRNGEFNIDSLGKLVDDSGNILEVNFENGYSYDNSNLTKESLSINNQGEVFSNNIKVGNINLYTSTGENDFISIGGSLYSPKDITNIRKSNNTNILQGYIEMSNVNMQKEMTDMIIIQRAFQFNSKGIQAADDMWSMVNNLQSR</sequence>
<dbReference type="EMBL" id="NOJY02000004">
    <property type="protein sequence ID" value="RDY28940.1"/>
    <property type="molecule type" value="Genomic_DNA"/>
</dbReference>
<evidence type="ECO:0000259" key="3">
    <source>
        <dbReference type="Pfam" id="PF00460"/>
    </source>
</evidence>
<dbReference type="InterPro" id="IPR001444">
    <property type="entry name" value="Flag_bb_rod_N"/>
</dbReference>
<dbReference type="OrthoDB" id="9804559at2"/>
<accession>A0A371J836</accession>
<dbReference type="Pfam" id="PF22692">
    <property type="entry name" value="LlgE_F_G_D1"/>
    <property type="match status" value="1"/>
</dbReference>
<reference evidence="6 7" key="1">
    <citation type="journal article" date="2017" name="Genome Announc.">
        <title>Draft Genome Sequence of Romboutsia weinsteinii sp. nov. Strain CCRI-19649(T) Isolated from Surface Water.</title>
        <authorList>
            <person name="Maheux A.F."/>
            <person name="Boudreau D.K."/>
            <person name="Berube E."/>
            <person name="Boissinot M."/>
            <person name="Cantin P."/>
            <person name="Raymond F."/>
            <person name="Corbeil J."/>
            <person name="Omar R.F."/>
            <person name="Bergeron M.G."/>
        </authorList>
    </citation>
    <scope>NUCLEOTIDE SEQUENCE [LARGE SCALE GENOMIC DNA]</scope>
    <source>
        <strain evidence="6 7">CCRI-19649</strain>
    </source>
</reference>
<keyword evidence="6" id="KW-0966">Cell projection</keyword>
<dbReference type="PANTHER" id="PTHR30435">
    <property type="entry name" value="FLAGELLAR PROTEIN"/>
    <property type="match status" value="1"/>
</dbReference>
<dbReference type="Proteomes" id="UP000215694">
    <property type="component" value="Unassembled WGS sequence"/>
</dbReference>
<dbReference type="AlphaFoldDB" id="A0A371J836"/>
<organism evidence="6 7">
    <name type="scientific">Romboutsia weinsteinii</name>
    <dbReference type="NCBI Taxonomy" id="2020949"/>
    <lineage>
        <taxon>Bacteria</taxon>
        <taxon>Bacillati</taxon>
        <taxon>Bacillota</taxon>
        <taxon>Clostridia</taxon>
        <taxon>Peptostreptococcales</taxon>
        <taxon>Peptostreptococcaceae</taxon>
        <taxon>Romboutsia</taxon>
    </lineage>
</organism>
<dbReference type="GO" id="GO:0071978">
    <property type="term" value="P:bacterial-type flagellum-dependent swarming motility"/>
    <property type="evidence" value="ECO:0007669"/>
    <property type="project" value="TreeGrafter"/>
</dbReference>
<dbReference type="NCBIfam" id="TIGR03506">
    <property type="entry name" value="FlgEFG_subfam"/>
    <property type="match status" value="1"/>
</dbReference>
<name>A0A371J836_9FIRM</name>
<protein>
    <submittedName>
        <fullName evidence="6">Flagellar basal body rod protein FlgG</fullName>
    </submittedName>
</protein>
<dbReference type="RefSeq" id="WP_094368692.1">
    <property type="nucleotide sequence ID" value="NZ_NOJY02000004.1"/>
</dbReference>
<evidence type="ECO:0000259" key="4">
    <source>
        <dbReference type="Pfam" id="PF06429"/>
    </source>
</evidence>
<keyword evidence="7" id="KW-1185">Reference proteome</keyword>
<dbReference type="Pfam" id="PF00460">
    <property type="entry name" value="Flg_bb_rod"/>
    <property type="match status" value="1"/>
</dbReference>
<dbReference type="InterPro" id="IPR020013">
    <property type="entry name" value="Flagellar_FlgE/F/G"/>
</dbReference>
<dbReference type="Pfam" id="PF06429">
    <property type="entry name" value="Flg_bbr_C"/>
    <property type="match status" value="1"/>
</dbReference>
<comment type="similarity">
    <text evidence="1 2">Belongs to the flagella basal body rod proteins family.</text>
</comment>
<keyword evidence="2" id="KW-0975">Bacterial flagellum</keyword>
<proteinExistence type="inferred from homology"/>
<evidence type="ECO:0000313" key="6">
    <source>
        <dbReference type="EMBL" id="RDY28940.1"/>
    </source>
</evidence>
<feature type="domain" description="Flagellar basal body rod protein N-terminal" evidence="3">
    <location>
        <begin position="7"/>
        <end position="35"/>
    </location>
</feature>
<comment type="subcellular location">
    <subcellularLocation>
        <location evidence="2">Bacterial flagellum basal body</location>
    </subcellularLocation>
</comment>
<keyword evidence="6" id="KW-0969">Cilium</keyword>
<dbReference type="InterPro" id="IPR053967">
    <property type="entry name" value="LlgE_F_G-like_D1"/>
</dbReference>
<evidence type="ECO:0000256" key="2">
    <source>
        <dbReference type="RuleBase" id="RU362116"/>
    </source>
</evidence>
<gene>
    <name evidence="6" type="ORF">CHL78_003190</name>
</gene>
<evidence type="ECO:0000313" key="7">
    <source>
        <dbReference type="Proteomes" id="UP000215694"/>
    </source>
</evidence>
<feature type="domain" description="Flagellar basal-body/hook protein C-terminal" evidence="4">
    <location>
        <begin position="206"/>
        <end position="250"/>
    </location>
</feature>
<comment type="caution">
    <text evidence="6">The sequence shown here is derived from an EMBL/GenBank/DDBJ whole genome shotgun (WGS) entry which is preliminary data.</text>
</comment>
<evidence type="ECO:0000256" key="1">
    <source>
        <dbReference type="ARBA" id="ARBA00009677"/>
    </source>
</evidence>
<dbReference type="SUPFAM" id="SSF117143">
    <property type="entry name" value="Flagellar hook protein flgE"/>
    <property type="match status" value="1"/>
</dbReference>
<feature type="domain" description="Flagellar hook protein FlgE/F/G-like D1" evidence="5">
    <location>
        <begin position="91"/>
        <end position="159"/>
    </location>
</feature>
<dbReference type="InterPro" id="IPR037925">
    <property type="entry name" value="FlgE/F/G-like"/>
</dbReference>
<dbReference type="InterPro" id="IPR010930">
    <property type="entry name" value="Flg_bb/hook_C_dom"/>
</dbReference>